<gene>
    <name evidence="1" type="ordered locus">Cyan7425_4167</name>
</gene>
<dbReference type="STRING" id="395961.Cyan7425_4167"/>
<reference evidence="1" key="1">
    <citation type="submission" date="2009-01" db="EMBL/GenBank/DDBJ databases">
        <title>Complete sequence of chromosome Cyanothece sp. PCC 7425.</title>
        <authorList>
            <consortium name="US DOE Joint Genome Institute"/>
            <person name="Lucas S."/>
            <person name="Copeland A."/>
            <person name="Lapidus A."/>
            <person name="Glavina del Rio T."/>
            <person name="Dalin E."/>
            <person name="Tice H."/>
            <person name="Bruce D."/>
            <person name="Goodwin L."/>
            <person name="Pitluck S."/>
            <person name="Sims D."/>
            <person name="Meineke L."/>
            <person name="Brettin T."/>
            <person name="Detter J.C."/>
            <person name="Han C."/>
            <person name="Larimer F."/>
            <person name="Land M."/>
            <person name="Hauser L."/>
            <person name="Kyrpides N."/>
            <person name="Ovchinnikova G."/>
            <person name="Liberton M."/>
            <person name="Stoeckel J."/>
            <person name="Banerjee A."/>
            <person name="Singh A."/>
            <person name="Page L."/>
            <person name="Sato H."/>
            <person name="Zhao L."/>
            <person name="Sherman L."/>
            <person name="Pakrasi H."/>
            <person name="Richardson P."/>
        </authorList>
    </citation>
    <scope>NUCLEOTIDE SEQUENCE</scope>
    <source>
        <strain evidence="1">PCC 7425</strain>
    </source>
</reference>
<dbReference type="AlphaFoldDB" id="B8HWQ4"/>
<dbReference type="HOGENOM" id="CLU_2632229_0_0_3"/>
<accession>B8HWQ4</accession>
<dbReference type="KEGG" id="cyn:Cyan7425_4167"/>
<proteinExistence type="predicted"/>
<name>B8HWQ4_CYAP4</name>
<dbReference type="EMBL" id="CP001344">
    <property type="protein sequence ID" value="ACL46480.1"/>
    <property type="molecule type" value="Genomic_DNA"/>
</dbReference>
<evidence type="ECO:0000313" key="1">
    <source>
        <dbReference type="EMBL" id="ACL46480.1"/>
    </source>
</evidence>
<sequence length="77" mass="8136">MTNIGSVKLNNGDVMTNIGSVKPDNGDVMTNIGSVKLNNGDVMNNIGSVIPIPSSPTDQSHLVVSHLQFTYPTTSHN</sequence>
<protein>
    <submittedName>
        <fullName evidence="1">Uncharacterized protein</fullName>
    </submittedName>
</protein>
<organism evidence="1">
    <name type="scientific">Cyanothece sp. (strain PCC 7425 / ATCC 29141)</name>
    <dbReference type="NCBI Taxonomy" id="395961"/>
    <lineage>
        <taxon>Bacteria</taxon>
        <taxon>Bacillati</taxon>
        <taxon>Cyanobacteriota</taxon>
        <taxon>Cyanophyceae</taxon>
        <taxon>Gomontiellales</taxon>
        <taxon>Cyanothecaceae</taxon>
        <taxon>Cyanothece</taxon>
    </lineage>
</organism>